<dbReference type="OrthoDB" id="409136at2759"/>
<sequence length="79" mass="9398">MRSIVPTERLLSRAMQADGVSDVSAVSSGSFLFELLRWFKEEFFRWADNFICKECGVSYLFRFIFWGVYYSEKIMLYLI</sequence>
<proteinExistence type="predicted"/>
<organism evidence="1 2">
    <name type="scientific">Protopolystoma xenopodis</name>
    <dbReference type="NCBI Taxonomy" id="117903"/>
    <lineage>
        <taxon>Eukaryota</taxon>
        <taxon>Metazoa</taxon>
        <taxon>Spiralia</taxon>
        <taxon>Lophotrochozoa</taxon>
        <taxon>Platyhelminthes</taxon>
        <taxon>Monogenea</taxon>
        <taxon>Polyopisthocotylea</taxon>
        <taxon>Polystomatidea</taxon>
        <taxon>Polystomatidae</taxon>
        <taxon>Protopolystoma</taxon>
    </lineage>
</organism>
<accession>A0A448WW76</accession>
<gene>
    <name evidence="1" type="ORF">PXEA_LOCUS15082</name>
</gene>
<dbReference type="Gene3D" id="3.10.620.30">
    <property type="match status" value="1"/>
</dbReference>
<dbReference type="Proteomes" id="UP000784294">
    <property type="component" value="Unassembled WGS sequence"/>
</dbReference>
<reference evidence="1" key="1">
    <citation type="submission" date="2018-11" db="EMBL/GenBank/DDBJ databases">
        <authorList>
            <consortium name="Pathogen Informatics"/>
        </authorList>
    </citation>
    <scope>NUCLEOTIDE SEQUENCE</scope>
</reference>
<evidence type="ECO:0000313" key="2">
    <source>
        <dbReference type="Proteomes" id="UP000784294"/>
    </source>
</evidence>
<dbReference type="AlphaFoldDB" id="A0A448WW76"/>
<name>A0A448WW76_9PLAT</name>
<comment type="caution">
    <text evidence="1">The sequence shown here is derived from an EMBL/GenBank/DDBJ whole genome shotgun (WGS) entry which is preliminary data.</text>
</comment>
<dbReference type="EMBL" id="CAAALY010052335">
    <property type="protein sequence ID" value="VEL21642.1"/>
    <property type="molecule type" value="Genomic_DNA"/>
</dbReference>
<evidence type="ECO:0000313" key="1">
    <source>
        <dbReference type="EMBL" id="VEL21642.1"/>
    </source>
</evidence>
<protein>
    <submittedName>
        <fullName evidence="1">Uncharacterized protein</fullName>
    </submittedName>
</protein>
<keyword evidence="2" id="KW-1185">Reference proteome</keyword>